<dbReference type="PROSITE" id="PS51702">
    <property type="entry name" value="HTH_MU"/>
    <property type="match status" value="1"/>
</dbReference>
<evidence type="ECO:0000256" key="1">
    <source>
        <dbReference type="SAM" id="MobiDB-lite"/>
    </source>
</evidence>
<evidence type="ECO:0000259" key="2">
    <source>
        <dbReference type="PROSITE" id="PS50994"/>
    </source>
</evidence>
<dbReference type="Pfam" id="PF02316">
    <property type="entry name" value="HTH_Tnp_Mu_1"/>
    <property type="match status" value="1"/>
</dbReference>
<dbReference type="InterPro" id="IPR036397">
    <property type="entry name" value="RNaseH_sf"/>
</dbReference>
<dbReference type="PROSITE" id="PS50994">
    <property type="entry name" value="INTEGRASE"/>
    <property type="match status" value="1"/>
</dbReference>
<dbReference type="InterPro" id="IPR015378">
    <property type="entry name" value="Transposase-like_Mu_C"/>
</dbReference>
<feature type="compositionally biased region" description="Polar residues" evidence="1">
    <location>
        <begin position="66"/>
        <end position="84"/>
    </location>
</feature>
<dbReference type="SUPFAM" id="SSF46955">
    <property type="entry name" value="Putative DNA-binding domain"/>
    <property type="match status" value="1"/>
</dbReference>
<dbReference type="Gene3D" id="1.10.10.10">
    <property type="entry name" value="Winged helix-like DNA-binding domain superfamily/Winged helix DNA-binding domain"/>
    <property type="match status" value="1"/>
</dbReference>
<feature type="region of interest" description="Disordered" evidence="1">
    <location>
        <begin position="65"/>
        <end position="84"/>
    </location>
</feature>
<dbReference type="GO" id="GO:0015074">
    <property type="term" value="P:DNA integration"/>
    <property type="evidence" value="ECO:0007669"/>
    <property type="project" value="InterPro"/>
</dbReference>
<dbReference type="GO" id="GO:0003677">
    <property type="term" value="F:DNA binding"/>
    <property type="evidence" value="ECO:0007669"/>
    <property type="project" value="InterPro"/>
</dbReference>
<dbReference type="AlphaFoldDB" id="A0A1H5FD37"/>
<organism evidence="4 5">
    <name type="scientific">Pseudomonas anguilliseptica</name>
    <dbReference type="NCBI Taxonomy" id="53406"/>
    <lineage>
        <taxon>Bacteria</taxon>
        <taxon>Pseudomonadati</taxon>
        <taxon>Pseudomonadota</taxon>
        <taxon>Gammaproteobacteria</taxon>
        <taxon>Pseudomonadales</taxon>
        <taxon>Pseudomonadaceae</taxon>
        <taxon>Pseudomonas</taxon>
    </lineage>
</organism>
<dbReference type="InterPro" id="IPR009061">
    <property type="entry name" value="DNA-bd_dom_put_sf"/>
</dbReference>
<dbReference type="EMBL" id="FNSC01000001">
    <property type="protein sequence ID" value="SEE01028.1"/>
    <property type="molecule type" value="Genomic_DNA"/>
</dbReference>
<accession>A0A1H5FD37</accession>
<proteinExistence type="predicted"/>
<gene>
    <name evidence="4" type="ORF">SAMN05421553_3832</name>
</gene>
<dbReference type="InterPro" id="IPR009004">
    <property type="entry name" value="Transposase_Mu_C"/>
</dbReference>
<dbReference type="RefSeq" id="WP_090385863.1">
    <property type="nucleotide sequence ID" value="NZ_FNSC01000001.1"/>
</dbReference>
<reference evidence="5" key="1">
    <citation type="submission" date="2016-10" db="EMBL/GenBank/DDBJ databases">
        <authorList>
            <person name="Varghese N."/>
            <person name="Submissions S."/>
        </authorList>
    </citation>
    <scope>NUCLEOTIDE SEQUENCE [LARGE SCALE GENOMIC DNA]</scope>
    <source>
        <strain evidence="5">DSM 12111</strain>
    </source>
</reference>
<evidence type="ECO:0000313" key="5">
    <source>
        <dbReference type="Proteomes" id="UP000242849"/>
    </source>
</evidence>
<dbReference type="InterPro" id="IPR036388">
    <property type="entry name" value="WH-like_DNA-bd_sf"/>
</dbReference>
<dbReference type="SUPFAM" id="SSF53098">
    <property type="entry name" value="Ribonuclease H-like"/>
    <property type="match status" value="1"/>
</dbReference>
<evidence type="ECO:0000313" key="4">
    <source>
        <dbReference type="EMBL" id="SEE01028.1"/>
    </source>
</evidence>
<dbReference type="SUPFAM" id="SSF50610">
    <property type="entry name" value="mu transposase, C-terminal domain"/>
    <property type="match status" value="1"/>
</dbReference>
<dbReference type="InterPro" id="IPR012337">
    <property type="entry name" value="RNaseH-like_sf"/>
</dbReference>
<dbReference type="STRING" id="53406.SAMN05421553_3832"/>
<name>A0A1H5FD37_PSEAG</name>
<dbReference type="InterPro" id="IPR001584">
    <property type="entry name" value="Integrase_cat-core"/>
</dbReference>
<dbReference type="OrthoDB" id="5676324at2"/>
<feature type="domain" description="HTH Mu-type" evidence="3">
    <location>
        <begin position="1"/>
        <end position="66"/>
    </location>
</feature>
<evidence type="ECO:0000259" key="3">
    <source>
        <dbReference type="PROSITE" id="PS51702"/>
    </source>
</evidence>
<dbReference type="InterPro" id="IPR003314">
    <property type="entry name" value="Mu-type_HTH"/>
</dbReference>
<dbReference type="Gene3D" id="2.30.30.130">
    <property type="entry name" value="Transposase, Mu, C-terminal"/>
    <property type="match status" value="1"/>
</dbReference>
<keyword evidence="5" id="KW-1185">Reference proteome</keyword>
<protein>
    <submittedName>
        <fullName evidence="4">Putative transposase</fullName>
    </submittedName>
</protein>
<dbReference type="Proteomes" id="UP000242849">
    <property type="component" value="Unassembled WGS sequence"/>
</dbReference>
<feature type="domain" description="Integrase catalytic" evidence="2">
    <location>
        <begin position="251"/>
        <end position="420"/>
    </location>
</feature>
<dbReference type="Gene3D" id="3.30.420.10">
    <property type="entry name" value="Ribonuclease H-like superfamily/Ribonuclease H"/>
    <property type="match status" value="1"/>
</dbReference>
<dbReference type="Pfam" id="PF09299">
    <property type="entry name" value="Mu-transpos_C"/>
    <property type="match status" value="1"/>
</dbReference>
<sequence length="668" mass="74958">MNSWYTAQELAGLSGLPTTPRAIRSLAQRAGWTSQRRIGSKASEYAFASLPTEAQQSLLSKAVGAANSSNTTERDANSSSRLSDTQRSVKTARLAFIREIEHLSKVTSQRQAIELLLRQLKTGELSPYLAERLERANDRKTSSRNLSERTLKRWLAEYRQGGESGLAPARRKADVNVPEWAADFLRCYQRPTKPSVEASYAEFAGKHSGERPSIHQVRRFLNKLSIDAREFGRCSAQEAKAHKPFNRRNTLNMLPGEVYTADGHTFDAEVLNPLTGKPYRPEITTVIDVATRRALGFSVGEAESHIVVLDALRDAVQRGGMFVMFYVDNGPGYKSNTVREVVERLGGSMIHALPYNSQARGLIERAHQTIWVNAAKKIPSYLGADMDRHAGHKVHKITRKQLRDTGSTSLMPTFAEFRAGAEAEIEAYNHKPHRGLPKTRDPQTFQRRHMTQLEAWDAAIAKGWEPLKAPPEVVNDLFRPQIVRKTMRGEIAWAGERYALDALADLHGKQVRVAHDVRDASRVWIRSLSGELIGEAKLNGNASDYIAPSIVEQGYAKQAKGQFKKTVAKLENLTGRRVELVSEPVIDYSQEQLAAARKHAERLAAPVPNPFTVPGDAMSRYRLWQRLDTRLHAGDGLSDEEALWHQRYSEHPDYQAIRRVFEHAMPAR</sequence>